<reference evidence="2 3" key="1">
    <citation type="submission" date="2021-12" db="EMBL/GenBank/DDBJ databases">
        <title>Genome sequence of Kibdelosporangium philippinense ATCC 49844.</title>
        <authorList>
            <person name="Fedorov E.A."/>
            <person name="Omeragic M."/>
            <person name="Shalygina K.F."/>
            <person name="Maclea K.S."/>
        </authorList>
    </citation>
    <scope>NUCLEOTIDE SEQUENCE [LARGE SCALE GENOMIC DNA]</scope>
    <source>
        <strain evidence="2 3">ATCC 49844</strain>
    </source>
</reference>
<dbReference type="PANTHER" id="PTHR33164:SF99">
    <property type="entry name" value="MARR FAMILY REGULATORY PROTEIN"/>
    <property type="match status" value="1"/>
</dbReference>
<feature type="domain" description="HTH marR-type" evidence="1">
    <location>
        <begin position="3"/>
        <end position="104"/>
    </location>
</feature>
<gene>
    <name evidence="2" type="ORF">LWC34_47575</name>
</gene>
<dbReference type="RefSeq" id="WP_233732169.1">
    <property type="nucleotide sequence ID" value="NZ_JAJVCN010000004.1"/>
</dbReference>
<dbReference type="Gene3D" id="1.10.10.10">
    <property type="entry name" value="Winged helix-like DNA-binding domain superfamily/Winged helix DNA-binding domain"/>
    <property type="match status" value="1"/>
</dbReference>
<protein>
    <submittedName>
        <fullName evidence="2">MarR family winged helix-turn-helix transcriptional regulator</fullName>
    </submittedName>
</protein>
<sequence length="136" mass="15618">MQHLQADFGLSAADYLIMANLADAPHSRMRTYELIEATRWEKSRLSHHLKRMERRRLVRRVPTDKLRSPAFMLTEDGEQVIAEAAPAHADRIRQLFFDAVDEEFLGRFVEMCETVLARIDRHGMGDIAPPGQSTVD</sequence>
<evidence type="ECO:0000259" key="1">
    <source>
        <dbReference type="SMART" id="SM00347"/>
    </source>
</evidence>
<evidence type="ECO:0000313" key="3">
    <source>
        <dbReference type="Proteomes" id="UP001521150"/>
    </source>
</evidence>
<keyword evidence="3" id="KW-1185">Reference proteome</keyword>
<dbReference type="EMBL" id="JAJVCN010000004">
    <property type="protein sequence ID" value="MCE7010416.1"/>
    <property type="molecule type" value="Genomic_DNA"/>
</dbReference>
<dbReference type="Proteomes" id="UP001521150">
    <property type="component" value="Unassembled WGS sequence"/>
</dbReference>
<dbReference type="InterPro" id="IPR036390">
    <property type="entry name" value="WH_DNA-bd_sf"/>
</dbReference>
<name>A0ABS8ZRR5_9PSEU</name>
<dbReference type="SMART" id="SM00347">
    <property type="entry name" value="HTH_MARR"/>
    <property type="match status" value="1"/>
</dbReference>
<dbReference type="Pfam" id="PF12802">
    <property type="entry name" value="MarR_2"/>
    <property type="match status" value="1"/>
</dbReference>
<dbReference type="PANTHER" id="PTHR33164">
    <property type="entry name" value="TRANSCRIPTIONAL REGULATOR, MARR FAMILY"/>
    <property type="match status" value="1"/>
</dbReference>
<dbReference type="SUPFAM" id="SSF46785">
    <property type="entry name" value="Winged helix' DNA-binding domain"/>
    <property type="match status" value="1"/>
</dbReference>
<dbReference type="InterPro" id="IPR039422">
    <property type="entry name" value="MarR/SlyA-like"/>
</dbReference>
<comment type="caution">
    <text evidence="2">The sequence shown here is derived from an EMBL/GenBank/DDBJ whole genome shotgun (WGS) entry which is preliminary data.</text>
</comment>
<proteinExistence type="predicted"/>
<evidence type="ECO:0000313" key="2">
    <source>
        <dbReference type="EMBL" id="MCE7010416.1"/>
    </source>
</evidence>
<organism evidence="2 3">
    <name type="scientific">Kibdelosporangium philippinense</name>
    <dbReference type="NCBI Taxonomy" id="211113"/>
    <lineage>
        <taxon>Bacteria</taxon>
        <taxon>Bacillati</taxon>
        <taxon>Actinomycetota</taxon>
        <taxon>Actinomycetes</taxon>
        <taxon>Pseudonocardiales</taxon>
        <taxon>Pseudonocardiaceae</taxon>
        <taxon>Kibdelosporangium</taxon>
    </lineage>
</organism>
<accession>A0ABS8ZRR5</accession>
<dbReference type="InterPro" id="IPR000835">
    <property type="entry name" value="HTH_MarR-typ"/>
</dbReference>
<dbReference type="InterPro" id="IPR036388">
    <property type="entry name" value="WH-like_DNA-bd_sf"/>
</dbReference>